<dbReference type="NCBIfam" id="TIGR03506">
    <property type="entry name" value="FlgEFG_subfam"/>
    <property type="match status" value="1"/>
</dbReference>
<feature type="domain" description="Flagellar hook protein FlgE/F/G-like D1" evidence="6">
    <location>
        <begin position="83"/>
        <end position="130"/>
    </location>
</feature>
<comment type="caution">
    <text evidence="7">The sequence shown here is derived from an EMBL/GenBank/DDBJ whole genome shotgun (WGS) entry which is preliminary data.</text>
</comment>
<organism evidence="7">
    <name type="scientific">marine sediment metagenome</name>
    <dbReference type="NCBI Taxonomy" id="412755"/>
    <lineage>
        <taxon>unclassified sequences</taxon>
        <taxon>metagenomes</taxon>
        <taxon>ecological metagenomes</taxon>
    </lineage>
</organism>
<dbReference type="InterPro" id="IPR037925">
    <property type="entry name" value="FlgE/F/G-like"/>
</dbReference>
<sequence>MSISSALQTGVSGLRANSKAVGSISENIANSNTVGYRRGFAQMVTTTASGGSAEGVLSVEAVKQVDIATAGGLISTNSPTDLAIGGNGFFAVSLNPNDKVQTNYMLTRAGSFLPDEQGNLKNAAGYFLSGYPYGLDGSIGSVDRSSFKQMETVNVGNVNLSAGVTAAIKSFGNLPSQDTGLATPGAPFVTSSELFTALGESQRISFSWAPTTAANTWDLSISDQKGNALGGVTMEFSNSGPAAGSPLNYSNAISSATAPAAFSVDGNTGVATITLNNGVVPQEINITLGKPGAFDGISQFAGDFSLSFDRDGSSVGQLIRSEISEDGTLFGIFDNGMRRALYDIPVATVANPNGLVEVKGNAYRLSGETGSFSALQANSSTVGSINAGSLEASNVDIAQEMTDLIKAQRAFSTNAKVITTVDDMMDETTRLKR</sequence>
<dbReference type="AlphaFoldDB" id="A0A0F9SM08"/>
<feature type="domain" description="Flagellar basal-body/hook protein C-terminal" evidence="5">
    <location>
        <begin position="387"/>
        <end position="431"/>
    </location>
</feature>
<dbReference type="PANTHER" id="PTHR30435">
    <property type="entry name" value="FLAGELLAR PROTEIN"/>
    <property type="match status" value="1"/>
</dbReference>
<dbReference type="InterPro" id="IPR020013">
    <property type="entry name" value="Flagellar_FlgE/F/G"/>
</dbReference>
<reference evidence="7" key="1">
    <citation type="journal article" date="2015" name="Nature">
        <title>Complex archaea that bridge the gap between prokaryotes and eukaryotes.</title>
        <authorList>
            <person name="Spang A."/>
            <person name="Saw J.H."/>
            <person name="Jorgensen S.L."/>
            <person name="Zaremba-Niedzwiedzka K."/>
            <person name="Martijn J."/>
            <person name="Lind A.E."/>
            <person name="van Eijk R."/>
            <person name="Schleper C."/>
            <person name="Guy L."/>
            <person name="Ettema T.J."/>
        </authorList>
    </citation>
    <scope>NUCLEOTIDE SEQUENCE</scope>
</reference>
<gene>
    <name evidence="7" type="ORF">LCGC14_0758670</name>
</gene>
<dbReference type="InterPro" id="IPR053967">
    <property type="entry name" value="LlgE_F_G-like_D1"/>
</dbReference>
<dbReference type="InterPro" id="IPR001444">
    <property type="entry name" value="Flag_bb_rod_N"/>
</dbReference>
<dbReference type="Pfam" id="PF00460">
    <property type="entry name" value="Flg_bb_rod"/>
    <property type="match status" value="1"/>
</dbReference>
<name>A0A0F9SM08_9ZZZZ</name>
<dbReference type="PANTHER" id="PTHR30435:SF1">
    <property type="entry name" value="FLAGELLAR HOOK PROTEIN FLGE"/>
    <property type="match status" value="1"/>
</dbReference>
<dbReference type="GO" id="GO:0005829">
    <property type="term" value="C:cytosol"/>
    <property type="evidence" value="ECO:0007669"/>
    <property type="project" value="TreeGrafter"/>
</dbReference>
<dbReference type="InterPro" id="IPR010930">
    <property type="entry name" value="Flg_bb/hook_C_dom"/>
</dbReference>
<dbReference type="GO" id="GO:0009425">
    <property type="term" value="C:bacterial-type flagellum basal body"/>
    <property type="evidence" value="ECO:0007669"/>
    <property type="project" value="UniProtKB-SubCell"/>
</dbReference>
<evidence type="ECO:0000259" key="4">
    <source>
        <dbReference type="Pfam" id="PF00460"/>
    </source>
</evidence>
<dbReference type="EMBL" id="LAZR01001862">
    <property type="protein sequence ID" value="KKN37916.1"/>
    <property type="molecule type" value="Genomic_DNA"/>
</dbReference>
<feature type="domain" description="Flagellar basal body rod protein N-terminal" evidence="4">
    <location>
        <begin position="7"/>
        <end position="37"/>
    </location>
</feature>
<accession>A0A0F9SM08</accession>
<comment type="subcellular location">
    <subcellularLocation>
        <location evidence="1">Bacterial flagellum basal body</location>
    </subcellularLocation>
</comment>
<protein>
    <submittedName>
        <fullName evidence="7">Uncharacterized protein</fullName>
    </submittedName>
</protein>
<keyword evidence="3" id="KW-0975">Bacterial flagellum</keyword>
<dbReference type="Pfam" id="PF22692">
    <property type="entry name" value="LlgE_F_G_D1"/>
    <property type="match status" value="1"/>
</dbReference>
<dbReference type="Pfam" id="PF06429">
    <property type="entry name" value="Flg_bbr_C"/>
    <property type="match status" value="1"/>
</dbReference>
<proteinExistence type="inferred from homology"/>
<dbReference type="GO" id="GO:0071978">
    <property type="term" value="P:bacterial-type flagellum-dependent swarming motility"/>
    <property type="evidence" value="ECO:0007669"/>
    <property type="project" value="TreeGrafter"/>
</dbReference>
<comment type="similarity">
    <text evidence="2">Belongs to the flagella basal body rod proteins family.</text>
</comment>
<evidence type="ECO:0000259" key="6">
    <source>
        <dbReference type="Pfam" id="PF22692"/>
    </source>
</evidence>
<evidence type="ECO:0000259" key="5">
    <source>
        <dbReference type="Pfam" id="PF06429"/>
    </source>
</evidence>
<evidence type="ECO:0000256" key="2">
    <source>
        <dbReference type="ARBA" id="ARBA00009677"/>
    </source>
</evidence>
<dbReference type="GO" id="GO:0009424">
    <property type="term" value="C:bacterial-type flagellum hook"/>
    <property type="evidence" value="ECO:0007669"/>
    <property type="project" value="TreeGrafter"/>
</dbReference>
<dbReference type="SUPFAM" id="SSF117143">
    <property type="entry name" value="Flagellar hook protein flgE"/>
    <property type="match status" value="1"/>
</dbReference>
<evidence type="ECO:0000256" key="1">
    <source>
        <dbReference type="ARBA" id="ARBA00004117"/>
    </source>
</evidence>
<evidence type="ECO:0000313" key="7">
    <source>
        <dbReference type="EMBL" id="KKN37916.1"/>
    </source>
</evidence>
<evidence type="ECO:0000256" key="3">
    <source>
        <dbReference type="ARBA" id="ARBA00023143"/>
    </source>
</evidence>